<dbReference type="Proteomes" id="UP000225190">
    <property type="component" value="Segment"/>
</dbReference>
<dbReference type="GO" id="GO:0001897">
    <property type="term" value="P:symbiont-mediated cytolysis of host cell"/>
    <property type="evidence" value="ECO:0007669"/>
    <property type="project" value="UniProtKB-ARBA"/>
</dbReference>
<accession>A0A1I9L2F2</accession>
<reference evidence="1 2" key="1">
    <citation type="submission" date="2015-11" db="EMBL/GenBank/DDBJ databases">
        <title>Bacteriophages of Xanthomonas arboricola pv. juglandis: Characterization of two phages.</title>
        <authorList>
            <person name="Domotor D."/>
            <person name="Frank T."/>
            <person name="Rakhely G."/>
            <person name="Doffkay Z."/>
            <person name="Schneider G."/>
            <person name="Kovacs T."/>
        </authorList>
    </citation>
    <scope>NUCLEOTIDE SEQUENCE [LARGE SCALE GENOMIC DNA]</scope>
</reference>
<dbReference type="Gene3D" id="3.90.1720.10">
    <property type="entry name" value="endopeptidase domain like (from Nostoc punctiforme)"/>
    <property type="match status" value="1"/>
</dbReference>
<evidence type="ECO:0000313" key="1">
    <source>
        <dbReference type="EMBL" id="AMW36139.1"/>
    </source>
</evidence>
<keyword evidence="2" id="KW-1185">Reference proteome</keyword>
<proteinExistence type="predicted"/>
<sequence>MNSAQKAVDIARSLMRVKWIHQGRNVNVGIDCCGLLVLAFEPEEDFIEYSAHPHNGQLEGKLFDYFGDPVVTDRKVIADDLKLGDVVAMSFGEKGVCRHVGIIGDYLYGGPSIIHTDSSVGFVTEHAIDDAWLAKIKKVYRV</sequence>
<evidence type="ECO:0000313" key="2">
    <source>
        <dbReference type="Proteomes" id="UP000225190"/>
    </source>
</evidence>
<dbReference type="SUPFAM" id="SSF54001">
    <property type="entry name" value="Cysteine proteinases"/>
    <property type="match status" value="1"/>
</dbReference>
<dbReference type="EMBL" id="KU197014">
    <property type="protein sequence ID" value="AMW36139.1"/>
    <property type="molecule type" value="Genomic_DNA"/>
</dbReference>
<protein>
    <submittedName>
        <fullName evidence="1">Putative cell wall peptidase</fullName>
    </submittedName>
</protein>
<dbReference type="InterPro" id="IPR038765">
    <property type="entry name" value="Papain-like_cys_pep_sf"/>
</dbReference>
<organism evidence="1 2">
    <name type="scientific">Xanthomonas phage XAJ2</name>
    <dbReference type="NCBI Taxonomy" id="1775249"/>
    <lineage>
        <taxon>Viruses</taxon>
        <taxon>Duplodnaviria</taxon>
        <taxon>Heunggongvirae</taxon>
        <taxon>Uroviricota</taxon>
        <taxon>Caudoviricetes</taxon>
        <taxon>Caudoviricetes incertae sedis</taxon>
        <taxon>Xajduovirus</taxon>
        <taxon>Xajduovirus XAJ2</taxon>
    </lineage>
</organism>
<name>A0A1I9L2F2_9CAUD</name>